<evidence type="ECO:0000313" key="2">
    <source>
        <dbReference type="EMBL" id="KAH9426003.1"/>
    </source>
</evidence>
<keyword evidence="3" id="KW-1185">Reference proteome</keyword>
<name>A0ABQ8JUC7_DERPT</name>
<keyword evidence="1" id="KW-0472">Membrane</keyword>
<evidence type="ECO:0008006" key="4">
    <source>
        <dbReference type="Google" id="ProtNLM"/>
    </source>
</evidence>
<proteinExistence type="predicted"/>
<feature type="transmembrane region" description="Helical" evidence="1">
    <location>
        <begin position="214"/>
        <end position="235"/>
    </location>
</feature>
<keyword evidence="1" id="KW-0812">Transmembrane</keyword>
<sequence>MFLNIREFSYGQIKQLIEQENDHRLRLLYRFEFFMIVCYYFRCIAIIIMLRWPDILPLYRFDNLALFVWVYRNIYNEFVVFILSLMAILCLLGLREFYLCDKQTFVFRAIYDLMVRNFENYRKCLKNPIAIKDSIELRRQIYLRQRMTVNGLIIPMSIFSRYCWLKAWLDSWIEIDFFRLDRQMFIKNPMKIFDKTPVRTRVYLVQCIIIQNGFFFIFHLFALFIMCCLYVFFVIEFKTNENVVQSFRAWFIVLIDVFLGIFVAGMILLQISLLTICVATTASLHHCCDFNDLSKKFRLLSQQLCLKQNYSNKNSLQLRSIYFEHIRLSGYIIRGDREKWSRASFQFIMLGIPFNVCFVCFLIFGHPGPIEQILYLFFTVMHLLITIFPSASGAHVHKCMIQIRSHIPKTIPYIRNIRLKLQYDDFYNRFMYGKPCCFTFGVIGAITYSTLVQVSIAYVSIFTMVASFYMKNFIQ</sequence>
<feature type="transmembrane region" description="Helical" evidence="1">
    <location>
        <begin position="347"/>
        <end position="367"/>
    </location>
</feature>
<feature type="transmembrane region" description="Helical" evidence="1">
    <location>
        <begin position="33"/>
        <end position="53"/>
    </location>
</feature>
<evidence type="ECO:0000256" key="1">
    <source>
        <dbReference type="SAM" id="Phobius"/>
    </source>
</evidence>
<feature type="transmembrane region" description="Helical" evidence="1">
    <location>
        <begin position="373"/>
        <end position="396"/>
    </location>
</feature>
<gene>
    <name evidence="2" type="ORF">DERP_006942</name>
</gene>
<keyword evidence="1" id="KW-1133">Transmembrane helix</keyword>
<comment type="caution">
    <text evidence="2">The sequence shown here is derived from an EMBL/GenBank/DDBJ whole genome shotgun (WGS) entry which is preliminary data.</text>
</comment>
<feature type="transmembrane region" description="Helical" evidence="1">
    <location>
        <begin position="73"/>
        <end position="94"/>
    </location>
</feature>
<dbReference type="EMBL" id="NJHN03000012">
    <property type="protein sequence ID" value="KAH9426003.1"/>
    <property type="molecule type" value="Genomic_DNA"/>
</dbReference>
<feature type="transmembrane region" description="Helical" evidence="1">
    <location>
        <begin position="247"/>
        <end position="269"/>
    </location>
</feature>
<reference evidence="2 3" key="2">
    <citation type="journal article" date="2022" name="Mol. Biol. Evol.">
        <title>Comparative Genomics Reveals Insights into the Divergent Evolution of Astigmatic Mites and Household Pest Adaptations.</title>
        <authorList>
            <person name="Xiong Q."/>
            <person name="Wan A.T."/>
            <person name="Liu X."/>
            <person name="Fung C.S."/>
            <person name="Xiao X."/>
            <person name="Malainual N."/>
            <person name="Hou J."/>
            <person name="Wang L."/>
            <person name="Wang M."/>
            <person name="Yang K.Y."/>
            <person name="Cui Y."/>
            <person name="Leung E.L."/>
            <person name="Nong W."/>
            <person name="Shin S.K."/>
            <person name="Au S.W."/>
            <person name="Jeong K.Y."/>
            <person name="Chew F.T."/>
            <person name="Hui J.H."/>
            <person name="Leung T.F."/>
            <person name="Tungtrongchitr A."/>
            <person name="Zhong N."/>
            <person name="Liu Z."/>
            <person name="Tsui S.K."/>
        </authorList>
    </citation>
    <scope>NUCLEOTIDE SEQUENCE [LARGE SCALE GENOMIC DNA]</scope>
    <source>
        <strain evidence="2">Derp</strain>
    </source>
</reference>
<accession>A0ABQ8JUC7</accession>
<organism evidence="2 3">
    <name type="scientific">Dermatophagoides pteronyssinus</name>
    <name type="common">European house dust mite</name>
    <dbReference type="NCBI Taxonomy" id="6956"/>
    <lineage>
        <taxon>Eukaryota</taxon>
        <taxon>Metazoa</taxon>
        <taxon>Ecdysozoa</taxon>
        <taxon>Arthropoda</taxon>
        <taxon>Chelicerata</taxon>
        <taxon>Arachnida</taxon>
        <taxon>Acari</taxon>
        <taxon>Acariformes</taxon>
        <taxon>Sarcoptiformes</taxon>
        <taxon>Astigmata</taxon>
        <taxon>Psoroptidia</taxon>
        <taxon>Analgoidea</taxon>
        <taxon>Pyroglyphidae</taxon>
        <taxon>Dermatophagoidinae</taxon>
        <taxon>Dermatophagoides</taxon>
    </lineage>
</organism>
<feature type="transmembrane region" description="Helical" evidence="1">
    <location>
        <begin position="437"/>
        <end position="470"/>
    </location>
</feature>
<evidence type="ECO:0000313" key="3">
    <source>
        <dbReference type="Proteomes" id="UP000887458"/>
    </source>
</evidence>
<protein>
    <recommendedName>
        <fullName evidence="4">Odorant receptor</fullName>
    </recommendedName>
</protein>
<reference evidence="2 3" key="1">
    <citation type="journal article" date="2018" name="J. Allergy Clin. Immunol.">
        <title>High-quality assembly of Dermatophagoides pteronyssinus genome and transcriptome reveals a wide range of novel allergens.</title>
        <authorList>
            <person name="Liu X.Y."/>
            <person name="Yang K.Y."/>
            <person name="Wang M.Q."/>
            <person name="Kwok J.S."/>
            <person name="Zeng X."/>
            <person name="Yang Z."/>
            <person name="Xiao X.J."/>
            <person name="Lau C.P."/>
            <person name="Li Y."/>
            <person name="Huang Z.M."/>
            <person name="Ba J.G."/>
            <person name="Yim A.K."/>
            <person name="Ouyang C.Y."/>
            <person name="Ngai S.M."/>
            <person name="Chan T.F."/>
            <person name="Leung E.L."/>
            <person name="Liu L."/>
            <person name="Liu Z.G."/>
            <person name="Tsui S.K."/>
        </authorList>
    </citation>
    <scope>NUCLEOTIDE SEQUENCE [LARGE SCALE GENOMIC DNA]</scope>
    <source>
        <strain evidence="2">Derp</strain>
    </source>
</reference>
<dbReference type="Proteomes" id="UP000887458">
    <property type="component" value="Unassembled WGS sequence"/>
</dbReference>